<comment type="similarity">
    <text evidence="2 9">Belongs to the peptidase M18 family.</text>
</comment>
<dbReference type="PANTHER" id="PTHR28570">
    <property type="entry name" value="ASPARTYL AMINOPEPTIDASE"/>
    <property type="match status" value="1"/>
</dbReference>
<proteinExistence type="inferred from homology"/>
<evidence type="ECO:0000313" key="12">
    <source>
        <dbReference type="Proteomes" id="UP000886808"/>
    </source>
</evidence>
<reference evidence="11" key="2">
    <citation type="submission" date="2021-04" db="EMBL/GenBank/DDBJ databases">
        <authorList>
            <person name="Gilroy R."/>
        </authorList>
    </citation>
    <scope>NUCLEOTIDE SEQUENCE</scope>
    <source>
        <strain evidence="11">CHK193-4272</strain>
    </source>
</reference>
<sequence length="437" mass="48680">MFEKTSKNVIEFISKCPSCFHAVNELSKMLDEAGFTHLKECEKWDLKRGGKYYTTRNGSSIIAFNIGEKLDNYHFQITSSHSDSPNLKIKERAEIKGKGDYVKLNTEVYGGMISSTWLDRPLSIAGRVLVKDGNTICSKLLKFDRDLVLIPNLAIHLNREVNNGMKYSNQTDMLPLFSAGECDSYDELIANELGVDKEDILSKDLYLYPRTQASIWGAKKEFISSARLDDLQCAYTSLTAFINANNEHAVNVYSCFDNEEVGSGTKQGALSTFLYDVLQRLNTGLGFTNEDYYTAVAKSFMVSCDNAHAVHPNHPEKTDAENCTYLNKGIVIKFSANQKYTTDAISASVFIEICNRANAPVQKFVNHSDIAGGSTLGNLSSQKVSMHTVDIGLPQLSMHSAYETAGVKDSKYMIDALTEFYNTNLLITDSEQIVFSK</sequence>
<comment type="caution">
    <text evidence="11">The sequence shown here is derived from an EMBL/GenBank/DDBJ whole genome shotgun (WGS) entry which is preliminary data.</text>
</comment>
<name>A0A9D1PIL4_9FIRM</name>
<dbReference type="CDD" id="cd05658">
    <property type="entry name" value="M18_DAP"/>
    <property type="match status" value="1"/>
</dbReference>
<accession>A0A9D1PIL4</accession>
<dbReference type="SUPFAM" id="SSF101821">
    <property type="entry name" value="Aminopeptidase/glucanase lid domain"/>
    <property type="match status" value="1"/>
</dbReference>
<evidence type="ECO:0000256" key="3">
    <source>
        <dbReference type="ARBA" id="ARBA00022438"/>
    </source>
</evidence>
<keyword evidence="6 9" id="KW-0378">Hydrolase</keyword>
<comment type="cofactor">
    <cofactor evidence="1 10">
        <name>Zn(2+)</name>
        <dbReference type="ChEBI" id="CHEBI:29105"/>
    </cofactor>
</comment>
<keyword evidence="3 9" id="KW-0031">Aminopeptidase</keyword>
<dbReference type="PRINTS" id="PR00932">
    <property type="entry name" value="AMINO1PTASE"/>
</dbReference>
<dbReference type="GO" id="GO:0008237">
    <property type="term" value="F:metallopeptidase activity"/>
    <property type="evidence" value="ECO:0007669"/>
    <property type="project" value="UniProtKB-KW"/>
</dbReference>
<keyword evidence="5 9" id="KW-0479">Metal-binding</keyword>
<evidence type="ECO:0000256" key="7">
    <source>
        <dbReference type="ARBA" id="ARBA00022833"/>
    </source>
</evidence>
<evidence type="ECO:0000313" key="11">
    <source>
        <dbReference type="EMBL" id="HIV62440.1"/>
    </source>
</evidence>
<evidence type="ECO:0000256" key="2">
    <source>
        <dbReference type="ARBA" id="ARBA00008290"/>
    </source>
</evidence>
<dbReference type="GO" id="GO:0008270">
    <property type="term" value="F:zinc ion binding"/>
    <property type="evidence" value="ECO:0007669"/>
    <property type="project" value="InterPro"/>
</dbReference>
<dbReference type="InterPro" id="IPR001948">
    <property type="entry name" value="Peptidase_M18"/>
</dbReference>
<keyword evidence="4 9" id="KW-0645">Protease</keyword>
<dbReference type="Gene3D" id="3.40.630.10">
    <property type="entry name" value="Zn peptidases"/>
    <property type="match status" value="1"/>
</dbReference>
<dbReference type="EC" id="3.4.11.-" evidence="10"/>
<keyword evidence="8 9" id="KW-0482">Metalloprotease</keyword>
<evidence type="ECO:0000256" key="4">
    <source>
        <dbReference type="ARBA" id="ARBA00022670"/>
    </source>
</evidence>
<evidence type="ECO:0000256" key="5">
    <source>
        <dbReference type="ARBA" id="ARBA00022723"/>
    </source>
</evidence>
<gene>
    <name evidence="11" type="ORF">H9746_06340</name>
</gene>
<keyword evidence="7 9" id="KW-0862">Zinc</keyword>
<evidence type="ECO:0000256" key="1">
    <source>
        <dbReference type="ARBA" id="ARBA00001947"/>
    </source>
</evidence>
<dbReference type="InterPro" id="IPR023358">
    <property type="entry name" value="Peptidase_M18_dom2"/>
</dbReference>
<dbReference type="Gene3D" id="2.30.250.10">
    <property type="entry name" value="Aminopeptidase i, Domain 2"/>
    <property type="match status" value="1"/>
</dbReference>
<dbReference type="EMBL" id="DXIE01000035">
    <property type="protein sequence ID" value="HIV62440.1"/>
    <property type="molecule type" value="Genomic_DNA"/>
</dbReference>
<evidence type="ECO:0000256" key="6">
    <source>
        <dbReference type="ARBA" id="ARBA00022801"/>
    </source>
</evidence>
<dbReference type="AlphaFoldDB" id="A0A9D1PIL4"/>
<dbReference type="Proteomes" id="UP000886808">
    <property type="component" value="Unassembled WGS sequence"/>
</dbReference>
<protein>
    <recommendedName>
        <fullName evidence="10">M18 family aminopeptidase</fullName>
        <ecNumber evidence="10">3.4.11.-</ecNumber>
    </recommendedName>
</protein>
<dbReference type="Pfam" id="PF02127">
    <property type="entry name" value="Peptidase_M18"/>
    <property type="match status" value="1"/>
</dbReference>
<evidence type="ECO:0000256" key="9">
    <source>
        <dbReference type="RuleBase" id="RU004386"/>
    </source>
</evidence>
<reference evidence="11" key="1">
    <citation type="journal article" date="2021" name="PeerJ">
        <title>Extensive microbial diversity within the chicken gut microbiome revealed by metagenomics and culture.</title>
        <authorList>
            <person name="Gilroy R."/>
            <person name="Ravi A."/>
            <person name="Getino M."/>
            <person name="Pursley I."/>
            <person name="Horton D.L."/>
            <person name="Alikhan N.F."/>
            <person name="Baker D."/>
            <person name="Gharbi K."/>
            <person name="Hall N."/>
            <person name="Watson M."/>
            <person name="Adriaenssens E.M."/>
            <person name="Foster-Nyarko E."/>
            <person name="Jarju S."/>
            <person name="Secka A."/>
            <person name="Antonio M."/>
            <person name="Oren A."/>
            <person name="Chaudhuri R.R."/>
            <person name="La Ragione R."/>
            <person name="Hildebrand F."/>
            <person name="Pallen M.J."/>
        </authorList>
    </citation>
    <scope>NUCLEOTIDE SEQUENCE</scope>
    <source>
        <strain evidence="11">CHK193-4272</strain>
    </source>
</reference>
<evidence type="ECO:0000256" key="8">
    <source>
        <dbReference type="ARBA" id="ARBA00023049"/>
    </source>
</evidence>
<dbReference type="GO" id="GO:0006508">
    <property type="term" value="P:proteolysis"/>
    <property type="evidence" value="ECO:0007669"/>
    <property type="project" value="UniProtKB-KW"/>
</dbReference>
<dbReference type="GO" id="GO:0004177">
    <property type="term" value="F:aminopeptidase activity"/>
    <property type="evidence" value="ECO:0007669"/>
    <property type="project" value="UniProtKB-KW"/>
</dbReference>
<dbReference type="GO" id="GO:0005737">
    <property type="term" value="C:cytoplasm"/>
    <property type="evidence" value="ECO:0007669"/>
    <property type="project" value="UniProtKB-ARBA"/>
</dbReference>
<organism evidence="11 12">
    <name type="scientific">Candidatus Butyricicoccus avistercoris</name>
    <dbReference type="NCBI Taxonomy" id="2838518"/>
    <lineage>
        <taxon>Bacteria</taxon>
        <taxon>Bacillati</taxon>
        <taxon>Bacillota</taxon>
        <taxon>Clostridia</taxon>
        <taxon>Eubacteriales</taxon>
        <taxon>Butyricicoccaceae</taxon>
        <taxon>Butyricicoccus</taxon>
    </lineage>
</organism>
<dbReference type="NCBIfam" id="NF002759">
    <property type="entry name" value="PRK02813.1"/>
    <property type="match status" value="1"/>
</dbReference>
<dbReference type="SUPFAM" id="SSF53187">
    <property type="entry name" value="Zn-dependent exopeptidases"/>
    <property type="match status" value="1"/>
</dbReference>
<dbReference type="PANTHER" id="PTHR28570:SF3">
    <property type="entry name" value="ASPARTYL AMINOPEPTIDASE"/>
    <property type="match status" value="1"/>
</dbReference>
<evidence type="ECO:0000256" key="10">
    <source>
        <dbReference type="RuleBase" id="RU004387"/>
    </source>
</evidence>